<comment type="caution">
    <text evidence="3">The sequence shown here is derived from an EMBL/GenBank/DDBJ whole genome shotgun (WGS) entry which is preliminary data.</text>
</comment>
<feature type="domain" description="Glycosyl transferase family 1" evidence="1">
    <location>
        <begin position="201"/>
        <end position="368"/>
    </location>
</feature>
<evidence type="ECO:0000313" key="3">
    <source>
        <dbReference type="EMBL" id="MBE9022756.1"/>
    </source>
</evidence>
<organism evidence="3 4">
    <name type="scientific">Desmonostoc muscorum LEGE 12446</name>
    <dbReference type="NCBI Taxonomy" id="1828758"/>
    <lineage>
        <taxon>Bacteria</taxon>
        <taxon>Bacillati</taxon>
        <taxon>Cyanobacteriota</taxon>
        <taxon>Cyanophyceae</taxon>
        <taxon>Nostocales</taxon>
        <taxon>Nostocaceae</taxon>
        <taxon>Desmonostoc</taxon>
    </lineage>
</organism>
<dbReference type="Proteomes" id="UP000622533">
    <property type="component" value="Unassembled WGS sequence"/>
</dbReference>
<protein>
    <submittedName>
        <fullName evidence="3">Glycosyltransferase</fullName>
    </submittedName>
</protein>
<dbReference type="SUPFAM" id="SSF53756">
    <property type="entry name" value="UDP-Glycosyltransferase/glycogen phosphorylase"/>
    <property type="match status" value="1"/>
</dbReference>
<dbReference type="Gene3D" id="3.40.50.2000">
    <property type="entry name" value="Glycogen Phosphorylase B"/>
    <property type="match status" value="2"/>
</dbReference>
<dbReference type="PANTHER" id="PTHR45947:SF3">
    <property type="entry name" value="SULFOQUINOVOSYL TRANSFERASE SQD2"/>
    <property type="match status" value="1"/>
</dbReference>
<keyword evidence="4" id="KW-1185">Reference proteome</keyword>
<reference evidence="3" key="1">
    <citation type="submission" date="2020-10" db="EMBL/GenBank/DDBJ databases">
        <authorList>
            <person name="Castelo-Branco R."/>
            <person name="Eusebio N."/>
            <person name="Adriana R."/>
            <person name="Vieira A."/>
            <person name="Brugerolle De Fraissinette N."/>
            <person name="Rezende De Castro R."/>
            <person name="Schneider M.P."/>
            <person name="Vasconcelos V."/>
            <person name="Leao P.N."/>
        </authorList>
    </citation>
    <scope>NUCLEOTIDE SEQUENCE</scope>
    <source>
        <strain evidence="3">LEGE 12446</strain>
    </source>
</reference>
<dbReference type="Pfam" id="PF13579">
    <property type="entry name" value="Glyco_trans_4_4"/>
    <property type="match status" value="1"/>
</dbReference>
<dbReference type="PANTHER" id="PTHR45947">
    <property type="entry name" value="SULFOQUINOVOSYL TRANSFERASE SQD2"/>
    <property type="match status" value="1"/>
</dbReference>
<dbReference type="InterPro" id="IPR001296">
    <property type="entry name" value="Glyco_trans_1"/>
</dbReference>
<dbReference type="InterPro" id="IPR050194">
    <property type="entry name" value="Glycosyltransferase_grp1"/>
</dbReference>
<sequence>MKILQIVPSISLIYGGPSQMVLGLAPALVKEGVEVTILTTDSNGDNGQIPLDVPLNRLIKQDGYEIIYFRCAPFRRYKFSLDLLKWLKLHAHEFDIAHIHALFSPISSAAAIVCRQQKLPYILRPLGTLDPADLRKKKQLKQIYAAIIERQNLAGAAAIHFTSEQEAKISERFGVSTPDLVIPLGVIPPQSPGEKGRNFVFSQFKIPEDIPLVLFMSRIDPKKGLNLLIPALEKLLGVGYKFHFVLAGTNPQEPDYEEKIKSQIQNSSLRSHTTITGFVTGELKASLLQAADLFVLPSYYENFGIAVAEAMLAGIPVVISDQVHICQQIRDSESGWVGTTDVEALVDLLQAALENPAERQRRGLNAHKYADVNFSWDAIAKLTIQAYQKILANKSIRTYVQVTENRTAEDAEGTQK</sequence>
<feature type="domain" description="Glycosyltransferase subfamily 4-like N-terminal" evidence="2">
    <location>
        <begin position="15"/>
        <end position="185"/>
    </location>
</feature>
<dbReference type="InterPro" id="IPR028098">
    <property type="entry name" value="Glyco_trans_4-like_N"/>
</dbReference>
<dbReference type="NCBIfam" id="NF038295">
    <property type="entry name" value="EPS_HpsP"/>
    <property type="match status" value="1"/>
</dbReference>
<dbReference type="AlphaFoldDB" id="A0A8J7DA02"/>
<dbReference type="EMBL" id="JADEXS010000102">
    <property type="protein sequence ID" value="MBE9022756.1"/>
    <property type="molecule type" value="Genomic_DNA"/>
</dbReference>
<evidence type="ECO:0000259" key="1">
    <source>
        <dbReference type="Pfam" id="PF00534"/>
    </source>
</evidence>
<dbReference type="GO" id="GO:0016757">
    <property type="term" value="F:glycosyltransferase activity"/>
    <property type="evidence" value="ECO:0007669"/>
    <property type="project" value="InterPro"/>
</dbReference>
<name>A0A8J7DA02_DESMC</name>
<gene>
    <name evidence="3" type="ORF">IQ276_10025</name>
</gene>
<dbReference type="Pfam" id="PF00534">
    <property type="entry name" value="Glycos_transf_1"/>
    <property type="match status" value="1"/>
</dbReference>
<evidence type="ECO:0000259" key="2">
    <source>
        <dbReference type="Pfam" id="PF13579"/>
    </source>
</evidence>
<evidence type="ECO:0000313" key="4">
    <source>
        <dbReference type="Proteomes" id="UP000622533"/>
    </source>
</evidence>
<accession>A0A8J7DA02</accession>
<dbReference type="RefSeq" id="WP_193915717.1">
    <property type="nucleotide sequence ID" value="NZ_JADEXS020000001.1"/>
</dbReference>
<proteinExistence type="predicted"/>
<dbReference type="CDD" id="cd03821">
    <property type="entry name" value="GT4_Bme6-like"/>
    <property type="match status" value="1"/>
</dbReference>